<dbReference type="CDD" id="cd22324">
    <property type="entry name" value="Endonuclease_I"/>
    <property type="match status" value="1"/>
</dbReference>
<dbReference type="Pfam" id="PF05367">
    <property type="entry name" value="Phage_endo_I"/>
    <property type="match status" value="1"/>
</dbReference>
<dbReference type="Gene3D" id="3.40.91.30">
    <property type="match status" value="1"/>
</dbReference>
<protein>
    <submittedName>
        <fullName evidence="1">Endodeoxyribonuclease I</fullName>
    </submittedName>
</protein>
<dbReference type="SUPFAM" id="SSF52980">
    <property type="entry name" value="Restriction endonuclease-like"/>
    <property type="match status" value="1"/>
</dbReference>
<sequence>MKGFNRHGGFYNKPTPYRSGLEDKVGEQLKNAGIEAAYEKFKLPYIIPASDHSYTPDWVLPNGIIVETKGVFDADDRRKHLLIKDQYPHLDIRFVFSSLSTKIYSGSKTTVADWCEKHDYQYARKFIPSSWFNEPKKPTDGLILKKGGSSK</sequence>
<dbReference type="GO" id="GO:0016032">
    <property type="term" value="P:viral process"/>
    <property type="evidence" value="ECO:0007669"/>
    <property type="project" value="InterPro"/>
</dbReference>
<dbReference type="GO" id="GO:0008833">
    <property type="term" value="F:deoxyribonuclease IV (phage-T4-induced) activity"/>
    <property type="evidence" value="ECO:0007669"/>
    <property type="project" value="InterPro"/>
</dbReference>
<evidence type="ECO:0000313" key="1">
    <source>
        <dbReference type="EMBL" id="DAE29633.1"/>
    </source>
</evidence>
<accession>A0A8S5REX8</accession>
<name>A0A8S5REX8_9VIRU</name>
<organism evidence="1">
    <name type="scientific">virus sp. ctqq75</name>
    <dbReference type="NCBI Taxonomy" id="2827999"/>
    <lineage>
        <taxon>Viruses</taxon>
    </lineage>
</organism>
<dbReference type="GO" id="GO:0015074">
    <property type="term" value="P:DNA integration"/>
    <property type="evidence" value="ECO:0007669"/>
    <property type="project" value="InterPro"/>
</dbReference>
<dbReference type="EMBL" id="BK059096">
    <property type="protein sequence ID" value="DAE29633.1"/>
    <property type="molecule type" value="Genomic_DNA"/>
</dbReference>
<reference evidence="1" key="1">
    <citation type="journal article" date="2021" name="Proc. Natl. Acad. Sci. U.S.A.">
        <title>A Catalog of Tens of Thousands of Viruses from Human Metagenomes Reveals Hidden Associations with Chronic Diseases.</title>
        <authorList>
            <person name="Tisza M.J."/>
            <person name="Buck C.B."/>
        </authorList>
    </citation>
    <scope>NUCLEOTIDE SEQUENCE</scope>
    <source>
        <strain evidence="1">Ctqq75</strain>
    </source>
</reference>
<proteinExistence type="predicted"/>
<dbReference type="InterPro" id="IPR011335">
    <property type="entry name" value="Restrct_endonuc-II-like"/>
</dbReference>
<dbReference type="InterPro" id="IPR008029">
    <property type="entry name" value="Phage_T7_Gp3_endoDNaseI"/>
</dbReference>